<dbReference type="Proteomes" id="UP000183794">
    <property type="component" value="Unassembled WGS sequence"/>
</dbReference>
<evidence type="ECO:0000313" key="4">
    <source>
        <dbReference type="Proteomes" id="UP000183794"/>
    </source>
</evidence>
<reference evidence="1 3" key="2">
    <citation type="submission" date="2016-11" db="EMBL/GenBank/DDBJ databases">
        <authorList>
            <person name="Klemetsen T."/>
        </authorList>
    </citation>
    <scope>NUCLEOTIDE SEQUENCE [LARGE SCALE GENOMIC DNA]</scope>
    <source>
        <strain evidence="1">MT 2528</strain>
    </source>
</reference>
<gene>
    <name evidence="1" type="ORF">MT2528_1541</name>
    <name evidence="2" type="ORF">NVI5450_1740</name>
</gene>
<dbReference type="STRING" id="80854.MVIS_3427"/>
<dbReference type="AlphaFoldDB" id="A0A090KBT1"/>
<keyword evidence="3" id="KW-1185">Reference proteome</keyword>
<dbReference type="EMBL" id="FPLJ01000039">
    <property type="protein sequence ID" value="SGY88550.1"/>
    <property type="molecule type" value="Genomic_DNA"/>
</dbReference>
<reference evidence="2 4" key="1">
    <citation type="submission" date="2016-11" db="EMBL/GenBank/DDBJ databases">
        <authorList>
            <person name="Jaros S."/>
            <person name="Januszkiewicz K."/>
            <person name="Wedrychowicz H."/>
        </authorList>
    </citation>
    <scope>NUCLEOTIDE SEQUENCE [LARGE SCALE GENOMIC DNA]</scope>
    <source>
        <strain evidence="2">NVI 5450</strain>
    </source>
</reference>
<name>A0A090KBT1_9GAMM</name>
<proteinExistence type="predicted"/>
<protein>
    <submittedName>
        <fullName evidence="2">Uncharacterized protein</fullName>
    </submittedName>
</protein>
<dbReference type="GeneID" id="61295425"/>
<dbReference type="PATRIC" id="fig|80854.5.peg.3625"/>
<sequence length="90" mass="10577">MTLIEIERTFLDFSNQLELLKEKYPNPEMIQHIDNLMTDAQIIKLKVMRLDSVQEQDKLDLSRSVANHITKLQKQITTLKQSFEVVTFEA</sequence>
<dbReference type="OrthoDB" id="6402019at2"/>
<dbReference type="HOGENOM" id="CLU_2437593_0_0_6"/>
<dbReference type="RefSeq" id="WP_045111438.1">
    <property type="nucleotide sequence ID" value="NZ_CAWQZC010000118.1"/>
</dbReference>
<dbReference type="EMBL" id="FPLD01000051">
    <property type="protein sequence ID" value="SGY95591.1"/>
    <property type="molecule type" value="Genomic_DNA"/>
</dbReference>
<evidence type="ECO:0000313" key="1">
    <source>
        <dbReference type="EMBL" id="SGY88550.1"/>
    </source>
</evidence>
<evidence type="ECO:0000313" key="2">
    <source>
        <dbReference type="EMBL" id="SGY95591.1"/>
    </source>
</evidence>
<dbReference type="Proteomes" id="UP000182660">
    <property type="component" value="Unassembled WGS sequence"/>
</dbReference>
<accession>A0A090KBT1</accession>
<organism evidence="2 4">
    <name type="scientific">Moritella viscosa</name>
    <dbReference type="NCBI Taxonomy" id="80854"/>
    <lineage>
        <taxon>Bacteria</taxon>
        <taxon>Pseudomonadati</taxon>
        <taxon>Pseudomonadota</taxon>
        <taxon>Gammaproteobacteria</taxon>
        <taxon>Alteromonadales</taxon>
        <taxon>Moritellaceae</taxon>
        <taxon>Moritella</taxon>
    </lineage>
</organism>
<evidence type="ECO:0000313" key="3">
    <source>
        <dbReference type="Proteomes" id="UP000182660"/>
    </source>
</evidence>
<dbReference type="KEGG" id="mvs:MVIS_3427"/>